<dbReference type="CDD" id="cd06223">
    <property type="entry name" value="PRTases_typeI"/>
    <property type="match status" value="1"/>
</dbReference>
<evidence type="ECO:0000313" key="3">
    <source>
        <dbReference type="EMBL" id="GAA2040529.1"/>
    </source>
</evidence>
<dbReference type="InterPro" id="IPR051910">
    <property type="entry name" value="ComF/GntX_DNA_util-trans"/>
</dbReference>
<dbReference type="InterPro" id="IPR000836">
    <property type="entry name" value="PRTase_dom"/>
</dbReference>
<feature type="region of interest" description="Disordered" evidence="2">
    <location>
        <begin position="142"/>
        <end position="162"/>
    </location>
</feature>
<name>A0ABN2UPN5_9MICO</name>
<dbReference type="Gene3D" id="3.40.50.2020">
    <property type="match status" value="1"/>
</dbReference>
<protein>
    <recommendedName>
        <fullName evidence="5">ComF family protein</fullName>
    </recommendedName>
</protein>
<evidence type="ECO:0000256" key="2">
    <source>
        <dbReference type="SAM" id="MobiDB-lite"/>
    </source>
</evidence>
<proteinExistence type="inferred from homology"/>
<keyword evidence="4" id="KW-1185">Reference proteome</keyword>
<comment type="caution">
    <text evidence="3">The sequence shown here is derived from an EMBL/GenBank/DDBJ whole genome shotgun (WGS) entry which is preliminary data.</text>
</comment>
<comment type="similarity">
    <text evidence="1">Belongs to the ComF/GntX family.</text>
</comment>
<sequence length="246" mass="25550">MPRPLRDALLDAAGLVLPVACAGCGAPDRSLCDGCRAELVPRPFRVARTAEPAWAAMPYAGTAARVIRALKDGGRTDAAGSLGTALGAALAAACGELDDAPREVAVVPSTPAARRRRGVDVVGLLVRRAGYRPSHVLRARPRRDQAALGREERRTNSAGSFAARGPLDGRRFVLVDDVLTTGSTLADAARAIVAAGGSVDAVSVLARTELRIGRGEPDGWRSTRDIGDLAGYGVRTGVVEPPFRSG</sequence>
<evidence type="ECO:0008006" key="5">
    <source>
        <dbReference type="Google" id="ProtNLM"/>
    </source>
</evidence>
<evidence type="ECO:0000313" key="4">
    <source>
        <dbReference type="Proteomes" id="UP001501196"/>
    </source>
</evidence>
<dbReference type="SUPFAM" id="SSF53271">
    <property type="entry name" value="PRTase-like"/>
    <property type="match status" value="1"/>
</dbReference>
<organism evidence="3 4">
    <name type="scientific">Agromyces tropicus</name>
    <dbReference type="NCBI Taxonomy" id="555371"/>
    <lineage>
        <taxon>Bacteria</taxon>
        <taxon>Bacillati</taxon>
        <taxon>Actinomycetota</taxon>
        <taxon>Actinomycetes</taxon>
        <taxon>Micrococcales</taxon>
        <taxon>Microbacteriaceae</taxon>
        <taxon>Agromyces</taxon>
    </lineage>
</organism>
<reference evidence="3 4" key="1">
    <citation type="journal article" date="2019" name="Int. J. Syst. Evol. Microbiol.">
        <title>The Global Catalogue of Microorganisms (GCM) 10K type strain sequencing project: providing services to taxonomists for standard genome sequencing and annotation.</title>
        <authorList>
            <consortium name="The Broad Institute Genomics Platform"/>
            <consortium name="The Broad Institute Genome Sequencing Center for Infectious Disease"/>
            <person name="Wu L."/>
            <person name="Ma J."/>
        </authorList>
    </citation>
    <scope>NUCLEOTIDE SEQUENCE [LARGE SCALE GENOMIC DNA]</scope>
    <source>
        <strain evidence="3 4">JCM 15672</strain>
    </source>
</reference>
<dbReference type="PANTHER" id="PTHR47505:SF1">
    <property type="entry name" value="DNA UTILIZATION PROTEIN YHGH"/>
    <property type="match status" value="1"/>
</dbReference>
<gene>
    <name evidence="3" type="ORF">GCM10009819_27590</name>
</gene>
<dbReference type="InterPro" id="IPR029057">
    <property type="entry name" value="PRTase-like"/>
</dbReference>
<dbReference type="PANTHER" id="PTHR47505">
    <property type="entry name" value="DNA UTILIZATION PROTEIN YHGH"/>
    <property type="match status" value="1"/>
</dbReference>
<accession>A0ABN2UPN5</accession>
<dbReference type="Proteomes" id="UP001501196">
    <property type="component" value="Unassembled WGS sequence"/>
</dbReference>
<dbReference type="EMBL" id="BAAAPW010000004">
    <property type="protein sequence ID" value="GAA2040529.1"/>
    <property type="molecule type" value="Genomic_DNA"/>
</dbReference>
<feature type="compositionally biased region" description="Basic and acidic residues" evidence="2">
    <location>
        <begin position="142"/>
        <end position="155"/>
    </location>
</feature>
<evidence type="ECO:0000256" key="1">
    <source>
        <dbReference type="ARBA" id="ARBA00008007"/>
    </source>
</evidence>